<comment type="caution">
    <text evidence="8">The sequence shown here is derived from an EMBL/GenBank/DDBJ whole genome shotgun (WGS) entry which is preliminary data.</text>
</comment>
<dbReference type="EC" id="1.7.1.17" evidence="6"/>
<dbReference type="InterPro" id="IPR050104">
    <property type="entry name" value="FMN-dep_NADH:Q_OxRdtase_AzoR1"/>
</dbReference>
<dbReference type="EMBL" id="LTAO01000007">
    <property type="protein sequence ID" value="KYG33391.1"/>
    <property type="molecule type" value="Genomic_DNA"/>
</dbReference>
<organism evidence="8 9">
    <name type="scientific">Alkalihalobacillus trypoxylicola</name>
    <dbReference type="NCBI Taxonomy" id="519424"/>
    <lineage>
        <taxon>Bacteria</taxon>
        <taxon>Bacillati</taxon>
        <taxon>Bacillota</taxon>
        <taxon>Bacilli</taxon>
        <taxon>Bacillales</taxon>
        <taxon>Bacillaceae</taxon>
        <taxon>Alkalihalobacillus</taxon>
    </lineage>
</organism>
<feature type="domain" description="Flavodoxin-like fold" evidence="7">
    <location>
        <begin position="1"/>
        <end position="201"/>
    </location>
</feature>
<keyword evidence="9" id="KW-1185">Reference proteome</keyword>
<evidence type="ECO:0000256" key="3">
    <source>
        <dbReference type="ARBA" id="ARBA00023002"/>
    </source>
</evidence>
<dbReference type="OrthoDB" id="9805013at2"/>
<keyword evidence="1 6" id="KW-0285">Flavoprotein</keyword>
<keyword evidence="3 6" id="KW-0560">Oxidoreductase</keyword>
<dbReference type="InterPro" id="IPR023048">
    <property type="entry name" value="NADH:quinone_OxRdtase_FMN_depd"/>
</dbReference>
<evidence type="ECO:0000256" key="4">
    <source>
        <dbReference type="ARBA" id="ARBA00023027"/>
    </source>
</evidence>
<comment type="function">
    <text evidence="6">Also exhibits azoreductase activity. Catalyzes the reductive cleavage of the azo bond in aromatic azo compounds to the corresponding amines.</text>
</comment>
<evidence type="ECO:0000259" key="7">
    <source>
        <dbReference type="Pfam" id="PF02525"/>
    </source>
</evidence>
<evidence type="ECO:0000313" key="9">
    <source>
        <dbReference type="Proteomes" id="UP000075806"/>
    </source>
</evidence>
<dbReference type="GO" id="GO:0016652">
    <property type="term" value="F:oxidoreductase activity, acting on NAD(P)H as acceptor"/>
    <property type="evidence" value="ECO:0007669"/>
    <property type="project" value="UniProtKB-UniRule"/>
</dbReference>
<dbReference type="STRING" id="519424.AZF04_16900"/>
<keyword evidence="2 6" id="KW-0288">FMN</keyword>
<accession>A0A161PJ60</accession>
<dbReference type="InterPro" id="IPR003680">
    <property type="entry name" value="Flavodoxin_fold"/>
</dbReference>
<evidence type="ECO:0000256" key="2">
    <source>
        <dbReference type="ARBA" id="ARBA00022643"/>
    </source>
</evidence>
<comment type="function">
    <text evidence="6">Quinone reductase that provides resistance to thiol-specific stress caused by electrophilic quinones.</text>
</comment>
<evidence type="ECO:0000256" key="1">
    <source>
        <dbReference type="ARBA" id="ARBA00022630"/>
    </source>
</evidence>
<gene>
    <name evidence="6" type="primary">azoR</name>
    <name evidence="8" type="ORF">AZF04_16900</name>
</gene>
<comment type="subunit">
    <text evidence="6">Homodimer.</text>
</comment>
<keyword evidence="4 6" id="KW-0520">NAD</keyword>
<name>A0A161PJ60_9BACI</name>
<evidence type="ECO:0000313" key="8">
    <source>
        <dbReference type="EMBL" id="KYG33391.1"/>
    </source>
</evidence>
<dbReference type="Gene3D" id="3.40.50.360">
    <property type="match status" value="1"/>
</dbReference>
<comment type="caution">
    <text evidence="6">Lacks conserved residue(s) required for the propagation of feature annotation.</text>
</comment>
<dbReference type="InterPro" id="IPR029039">
    <property type="entry name" value="Flavoprotein-like_sf"/>
</dbReference>
<evidence type="ECO:0000256" key="5">
    <source>
        <dbReference type="ARBA" id="ARBA00048542"/>
    </source>
</evidence>
<dbReference type="PANTHER" id="PTHR43741:SF4">
    <property type="entry name" value="FMN-DEPENDENT NADH:QUINONE OXIDOREDUCTASE"/>
    <property type="match status" value="1"/>
</dbReference>
<dbReference type="HAMAP" id="MF_01216">
    <property type="entry name" value="Azoreductase_type1"/>
    <property type="match status" value="1"/>
</dbReference>
<comment type="cofactor">
    <cofactor evidence="6">
        <name>FMN</name>
        <dbReference type="ChEBI" id="CHEBI:58210"/>
    </cofactor>
    <text evidence="6">Binds 1 FMN per subunit.</text>
</comment>
<proteinExistence type="inferred from homology"/>
<dbReference type="GO" id="GO:0009055">
    <property type="term" value="F:electron transfer activity"/>
    <property type="evidence" value="ECO:0007669"/>
    <property type="project" value="UniProtKB-UniRule"/>
</dbReference>
<comment type="similarity">
    <text evidence="6">Belongs to the azoreductase type 1 family.</text>
</comment>
<dbReference type="GO" id="GO:0010181">
    <property type="term" value="F:FMN binding"/>
    <property type="evidence" value="ECO:0007669"/>
    <property type="project" value="UniProtKB-UniRule"/>
</dbReference>
<sequence length="227" mass="25390">MNLLVVKANNRPATVGVSSKMYTTFMEKIKEAKNVNVTVYDVFEEDMPYFGEEFFSALGKLQSGEELSNVEERLLAAKQKAKDIFASADVVVFIFPLWNLTIPARLHTLIDYIDEAGYTFKYGSDGPVYLMPEKKIILMNARGGDYSSPEMQTMEHAVNYMRHIFAGMFGMKVIDEVIIEGHNASPDKAEEIIRNGLDRVVETAEELTILDGIETPIGDSSTSVLVE</sequence>
<comment type="catalytic activity">
    <reaction evidence="5">
        <text>N,N-dimethyl-1,4-phenylenediamine + anthranilate + 2 NAD(+) = 2-(4-dimethylaminophenyl)diazenylbenzoate + 2 NADH + 2 H(+)</text>
        <dbReference type="Rhea" id="RHEA:55872"/>
        <dbReference type="ChEBI" id="CHEBI:15378"/>
        <dbReference type="ChEBI" id="CHEBI:15783"/>
        <dbReference type="ChEBI" id="CHEBI:16567"/>
        <dbReference type="ChEBI" id="CHEBI:57540"/>
        <dbReference type="ChEBI" id="CHEBI:57945"/>
        <dbReference type="ChEBI" id="CHEBI:71579"/>
        <dbReference type="EC" id="1.7.1.17"/>
    </reaction>
    <physiologicalReaction direction="right-to-left" evidence="5">
        <dbReference type="Rhea" id="RHEA:55874"/>
    </physiologicalReaction>
</comment>
<dbReference type="Pfam" id="PF02525">
    <property type="entry name" value="Flavodoxin_2"/>
    <property type="match status" value="1"/>
</dbReference>
<dbReference type="Proteomes" id="UP000075806">
    <property type="component" value="Unassembled WGS sequence"/>
</dbReference>
<dbReference type="RefSeq" id="WP_061947930.1">
    <property type="nucleotide sequence ID" value="NZ_LTAO01000007.1"/>
</dbReference>
<dbReference type="EC" id="1.6.5.-" evidence="6"/>
<reference evidence="8" key="1">
    <citation type="submission" date="2016-02" db="EMBL/GenBank/DDBJ databases">
        <title>Genome sequence of Bacillus trypoxylicola KCTC 13244(T).</title>
        <authorList>
            <person name="Jeong H."/>
            <person name="Park S.-H."/>
            <person name="Choi S.-K."/>
        </authorList>
    </citation>
    <scope>NUCLEOTIDE SEQUENCE [LARGE SCALE GENOMIC DNA]</scope>
    <source>
        <strain evidence="8">KCTC 13244</strain>
    </source>
</reference>
<dbReference type="GO" id="GO:0016655">
    <property type="term" value="F:oxidoreductase activity, acting on NAD(P)H, quinone or similar compound as acceptor"/>
    <property type="evidence" value="ECO:0007669"/>
    <property type="project" value="InterPro"/>
</dbReference>
<protein>
    <recommendedName>
        <fullName evidence="6">FMN dependent NADH:quinone oxidoreductase</fullName>
        <ecNumber evidence="6">1.6.5.-</ecNumber>
    </recommendedName>
    <alternativeName>
        <fullName evidence="6">Azo-dye reductase</fullName>
    </alternativeName>
    <alternativeName>
        <fullName evidence="6">FMN-dependent NADH-azo compound oxidoreductase</fullName>
    </alternativeName>
    <alternativeName>
        <fullName evidence="6">FMN-dependent NADH-azoreductase</fullName>
        <ecNumber evidence="6">1.7.1.17</ecNumber>
    </alternativeName>
</protein>
<evidence type="ECO:0000256" key="6">
    <source>
        <dbReference type="HAMAP-Rule" id="MF_01216"/>
    </source>
</evidence>
<dbReference type="PANTHER" id="PTHR43741">
    <property type="entry name" value="FMN-DEPENDENT NADH-AZOREDUCTASE 1"/>
    <property type="match status" value="1"/>
</dbReference>
<dbReference type="NCBIfam" id="NF010075">
    <property type="entry name" value="PRK13556.1"/>
    <property type="match status" value="1"/>
</dbReference>
<comment type="catalytic activity">
    <reaction evidence="6">
        <text>2 a quinone + NADH + H(+) = 2 a 1,4-benzosemiquinone + NAD(+)</text>
        <dbReference type="Rhea" id="RHEA:65952"/>
        <dbReference type="ChEBI" id="CHEBI:15378"/>
        <dbReference type="ChEBI" id="CHEBI:57540"/>
        <dbReference type="ChEBI" id="CHEBI:57945"/>
        <dbReference type="ChEBI" id="CHEBI:132124"/>
        <dbReference type="ChEBI" id="CHEBI:134225"/>
    </reaction>
</comment>
<dbReference type="AlphaFoldDB" id="A0A161PJ60"/>
<dbReference type="SUPFAM" id="SSF52218">
    <property type="entry name" value="Flavoproteins"/>
    <property type="match status" value="1"/>
</dbReference>